<dbReference type="RefSeq" id="XP_012934572.1">
    <property type="nucleotide sequence ID" value="XM_013079118.2"/>
</dbReference>
<feature type="compositionally biased region" description="Polar residues" evidence="4">
    <location>
        <begin position="455"/>
        <end position="473"/>
    </location>
</feature>
<feature type="compositionally biased region" description="Polar residues" evidence="4">
    <location>
        <begin position="388"/>
        <end position="398"/>
    </location>
</feature>
<evidence type="ECO:0000313" key="6">
    <source>
        <dbReference type="Proteomes" id="UP000694888"/>
    </source>
</evidence>
<comment type="subcellular location">
    <subcellularLocation>
        <location evidence="1">Cytoplasm</location>
        <location evidence="1">Cytoskeleton</location>
        <location evidence="1">Microtubule organizing center</location>
        <location evidence="1">Centrosome</location>
    </subcellularLocation>
</comment>
<feature type="compositionally biased region" description="Basic and acidic residues" evidence="4">
    <location>
        <begin position="936"/>
        <end position="952"/>
    </location>
</feature>
<feature type="region of interest" description="Disordered" evidence="4">
    <location>
        <begin position="312"/>
        <end position="341"/>
    </location>
</feature>
<feature type="region of interest" description="Disordered" evidence="4">
    <location>
        <begin position="454"/>
        <end position="489"/>
    </location>
</feature>
<feature type="compositionally biased region" description="Low complexity" evidence="4">
    <location>
        <begin position="1438"/>
        <end position="1447"/>
    </location>
</feature>
<feature type="region of interest" description="Disordered" evidence="4">
    <location>
        <begin position="1684"/>
        <end position="1708"/>
    </location>
</feature>
<feature type="compositionally biased region" description="Basic and acidic residues" evidence="4">
    <location>
        <begin position="247"/>
        <end position="258"/>
    </location>
</feature>
<evidence type="ECO:0000313" key="7">
    <source>
        <dbReference type="RefSeq" id="XP_005092179.2"/>
    </source>
</evidence>
<evidence type="ECO:0000313" key="8">
    <source>
        <dbReference type="RefSeq" id="XP_012934572.1"/>
    </source>
</evidence>
<feature type="compositionally biased region" description="Polar residues" evidence="4">
    <location>
        <begin position="1814"/>
        <end position="1849"/>
    </location>
</feature>
<dbReference type="PANTHER" id="PTHR21553:SF36">
    <property type="entry name" value="ALMS1 CENTROSOME AND BASAL BODY-ASSOCIATED PROTEIN-RELATED"/>
    <property type="match status" value="1"/>
</dbReference>
<dbReference type="Proteomes" id="UP000694888">
    <property type="component" value="Unplaced"/>
</dbReference>
<accession>A0ABM0JEZ1</accession>
<dbReference type="PANTHER" id="PTHR21553">
    <property type="entry name" value="ALMS1-RELATED"/>
    <property type="match status" value="1"/>
</dbReference>
<feature type="compositionally biased region" description="Basic and acidic residues" evidence="4">
    <location>
        <begin position="888"/>
        <end position="898"/>
    </location>
</feature>
<evidence type="ECO:0000256" key="4">
    <source>
        <dbReference type="SAM" id="MobiDB-lite"/>
    </source>
</evidence>
<keyword evidence="6" id="KW-1185">Reference proteome</keyword>
<feature type="region of interest" description="Disordered" evidence="4">
    <location>
        <begin position="682"/>
        <end position="1130"/>
    </location>
</feature>
<feature type="domain" description="ALMS motif" evidence="5">
    <location>
        <begin position="2035"/>
        <end position="2162"/>
    </location>
</feature>
<reference evidence="7 8" key="1">
    <citation type="submission" date="2025-05" db="UniProtKB">
        <authorList>
            <consortium name="RefSeq"/>
        </authorList>
    </citation>
    <scope>IDENTIFICATION</scope>
</reference>
<gene>
    <name evidence="7 8" type="primary">LOC101856241</name>
</gene>
<evidence type="ECO:0000256" key="2">
    <source>
        <dbReference type="ARBA" id="ARBA00022490"/>
    </source>
</evidence>
<protein>
    <submittedName>
        <fullName evidence="7 8">Uncharacterized protein LOC101856241 isoform X2</fullName>
    </submittedName>
</protein>
<feature type="region of interest" description="Disordered" evidence="4">
    <location>
        <begin position="1725"/>
        <end position="1959"/>
    </location>
</feature>
<feature type="compositionally biased region" description="Basic and acidic residues" evidence="4">
    <location>
        <begin position="847"/>
        <end position="866"/>
    </location>
</feature>
<keyword evidence="3" id="KW-0206">Cytoskeleton</keyword>
<feature type="compositionally biased region" description="Polar residues" evidence="4">
    <location>
        <begin position="1735"/>
        <end position="1745"/>
    </location>
</feature>
<keyword evidence="2" id="KW-0963">Cytoplasm</keyword>
<feature type="compositionally biased region" description="Basic and acidic residues" evidence="4">
    <location>
        <begin position="972"/>
        <end position="993"/>
    </location>
</feature>
<feature type="compositionally biased region" description="Low complexity" evidence="4">
    <location>
        <begin position="739"/>
        <end position="755"/>
    </location>
</feature>
<dbReference type="Pfam" id="PF15309">
    <property type="entry name" value="ALMS_motif"/>
    <property type="match status" value="1"/>
</dbReference>
<organism evidence="6 7">
    <name type="scientific">Aplysia californica</name>
    <name type="common">California sea hare</name>
    <dbReference type="NCBI Taxonomy" id="6500"/>
    <lineage>
        <taxon>Eukaryota</taxon>
        <taxon>Metazoa</taxon>
        <taxon>Spiralia</taxon>
        <taxon>Lophotrochozoa</taxon>
        <taxon>Mollusca</taxon>
        <taxon>Gastropoda</taxon>
        <taxon>Heterobranchia</taxon>
        <taxon>Euthyneura</taxon>
        <taxon>Tectipleura</taxon>
        <taxon>Aplysiida</taxon>
        <taxon>Aplysioidea</taxon>
        <taxon>Aplysiidae</taxon>
        <taxon>Aplysia</taxon>
    </lineage>
</organism>
<proteinExistence type="predicted"/>
<feature type="region of interest" description="Disordered" evidence="4">
    <location>
        <begin position="1375"/>
        <end position="1521"/>
    </location>
</feature>
<feature type="compositionally biased region" description="Polar residues" evidence="4">
    <location>
        <begin position="832"/>
        <end position="845"/>
    </location>
</feature>
<feature type="compositionally biased region" description="Basic and acidic residues" evidence="4">
    <location>
        <begin position="230"/>
        <end position="239"/>
    </location>
</feature>
<feature type="compositionally biased region" description="Basic and acidic residues" evidence="4">
    <location>
        <begin position="1222"/>
        <end position="1240"/>
    </location>
</feature>
<dbReference type="InterPro" id="IPR029299">
    <property type="entry name" value="ALMS_motif"/>
</dbReference>
<feature type="compositionally biased region" description="Polar residues" evidence="4">
    <location>
        <begin position="1909"/>
        <end position="1922"/>
    </location>
</feature>
<feature type="compositionally biased region" description="Low complexity" evidence="4">
    <location>
        <begin position="778"/>
        <end position="791"/>
    </location>
</feature>
<evidence type="ECO:0000259" key="5">
    <source>
        <dbReference type="Pfam" id="PF15309"/>
    </source>
</evidence>
<feature type="region of interest" description="Disordered" evidence="4">
    <location>
        <begin position="1158"/>
        <end position="1277"/>
    </location>
</feature>
<feature type="compositionally biased region" description="Basic and acidic residues" evidence="4">
    <location>
        <begin position="1375"/>
        <end position="1394"/>
    </location>
</feature>
<feature type="compositionally biased region" description="Polar residues" evidence="4">
    <location>
        <begin position="877"/>
        <end position="887"/>
    </location>
</feature>
<feature type="compositionally biased region" description="Polar residues" evidence="4">
    <location>
        <begin position="1477"/>
        <end position="1489"/>
    </location>
</feature>
<feature type="compositionally biased region" description="Basic and acidic residues" evidence="4">
    <location>
        <begin position="1597"/>
        <end position="1608"/>
    </location>
</feature>
<feature type="compositionally biased region" description="Basic and acidic residues" evidence="4">
    <location>
        <begin position="1172"/>
        <end position="1183"/>
    </location>
</feature>
<evidence type="ECO:0000256" key="3">
    <source>
        <dbReference type="ARBA" id="ARBA00023212"/>
    </source>
</evidence>
<feature type="region of interest" description="Disordered" evidence="4">
    <location>
        <begin position="219"/>
        <end position="276"/>
    </location>
</feature>
<dbReference type="RefSeq" id="XP_005092179.2">
    <property type="nucleotide sequence ID" value="XM_005092122.3"/>
</dbReference>
<sequence length="2169" mass="244444">MQHLIDEMDKSNQRIEDISQTHEELGLHVDGHPSSSHQYELLYDEAWKSEESDGASLQEIPLSIINKELNDSGCDEAVNSAITEVSKDFLSGLKASNYNVDSDESRISSDTEFKLLNGMASYARYPETGTGLSDTDWNPYGTESDSNASPRMHNSDNKIVDAKTISFNPPLHSTDLNIITPMSASGNARLSTSHSYTDSANTVVCLKPDMTTDFSTISHMSEQTPSPVKLNKEYRRDTDLNQTMRGPELDLQARDRHMSGPTSHLGLKSSGSSDRNTENLQYMSVMERAKLMGIPQEIVEGRMIEKSSLQPVNGIGLKKDDNRNAQSSKRSGYRSDEDHLGKRVEKVLSQTEYLEAVSNAHKSANVDYNMLQKDLQEIQDSLHRTLGPETTANKSNASARDEVDGRMPVLSDNDGDIIPSTTTTPERRKNKMTWDFAADLGYVDPGGLMGEISLDTYTSNSHRPSTEKQSYNSDGDETRTSGSSSKLDDHAAADQVLADMSEILLPTTHQLQSSKDVDEVLSSFRDQRRQLESRYEQLNNQGLADKVYRILTNQDPNSQARGILSDVSAEEKNMKTRYALGLQKNDFNFVSGSGNLDDSNHTVTFPDDVRKRLDLSGLSSVDSSRVFEKSSFAMPPVKGFTAFEDMTKFLSSQMAKVSERTFNHSLELQVPPQTIQCYPLFRDEDRGNKDNDKPTEEQVATSPEGDTEATSIVGRPRSPLQAEDRVESSTQLKDLYSDPDQGNNSNQSPNDSDSGAGHLTREKYRPYRPAGSKEVYYTESDTASVTDSVTTMESTHIGSDDARGPSLPSNVLGSRRDAPNVAGIYGAKKPLSTVQENSELPTIQEKSGIDEREQESPSWKGDRSSEARSATVPGNGPRSQGISSRPETSSDRGRDKEYSAAQKTSKPRTDKDDGISINVHTEIREPKSGPSPSVEAARRNARWENREEERQRSGSNPSHGVGNGGQSFGGQDHTRGEFRVPDRTKDQSPDSDFKYIGLREPYTLPSDAFISSRESPLQEVDDQPSEPLSLRIQMKYEDTNESNAYDRQRWAEPTTMKQSRIPEDFLPTAASSRPFLGSDRRSRFDNDEVGQYSSLPRRRSPSPHRYSPEQLTQVRPRSHSDDNLYSPVRQARLSPAFRRALSPDLRNAIEGRSPLLSRDLKDSLAQPPSYYPEHRPMRERDLARSLSPPPTFLARDRSSSPRLHRTENLFARPSSPPSLRSRSHEDRAHSPILRVRDDVAVRQSSPSPSRRILADPDRSHREQGQSRQKKAAVSSPKRFVELTLEGMSSESEVDTDLDREPVSKRAQLLRHALHQNHEPDVRPDINALWEQFKAVNESFDSSMNSSRMEAVADLLRNPTQHMVQQYLKERDQYRVERQERAQQDRDRRLQEQKKLHQSRHSSSEDDLNGSYAQILASKEEERQKRRATKKKKGKSGEVGKVQGQVETGKVRGESAQDALNPENVPDSLFSIPEDASFEQSPTKSNSPSKAQKAKPHRQQHIIDPNMKKLRDRISKQKGKIDKSTLRELQRIDKLKKLESLLSAKQKGEISDGTLEMQLEEISSTSPVSDNSQDGTRDINNGHNSSALSDDSTTAKDSSAEMHRWKAEKEKRIKEMKAAERERLREIKQLKVAKDRSNMESRHNQFKSGGRQANGQMSEIKLLQLVTEGLLSPQEAYRLALERASAQGGSSQDEEFVPRNVPNTNMNHNERLHRLYSPYSRDDSFNGNVYRHNGKLKQSPSVSSSLPGEKIQGRFPDGNNTGKRFGATSVEGRSHSSSSRQSRGLVRPNSAAYGSHSRSPNSRERPVISVPESPRSAQQSRQKNRGSSFSPSRYDQSRSPANRHSQSKSPSGRGIAHRPRSLSPSQNLKEKRSNRRAGVAKLRTGSENVRPRRQETPSCGGVAWHIPMNTHPSQWKEPTTGPQRQAERVRDGMPLTECNRQPEVSHGPSLPDENTDTDVEPRADRQGADIWHKWDHPAGIPRQQWAEMVSRDALASKTNHWEVDPLMDRVQYILNKPASDTASEAGQTWREKKPIEKMTLQEAFLARNQTFISSCKERQKRLALSNENRRMQECLRLEREAIFSENDRLMEPNLHAHPYSDNLYQPKRRVLTKQEMKQITLNKYKKLPEVVQKKESDKRADEKKLNRLRARLFNKKVQRDVLRKLVMRQR</sequence>
<feature type="compositionally biased region" description="Basic and acidic residues" evidence="4">
    <location>
        <begin position="1633"/>
        <end position="1642"/>
    </location>
</feature>
<feature type="region of interest" description="Disordered" evidence="4">
    <location>
        <begin position="1633"/>
        <end position="1652"/>
    </location>
</feature>
<feature type="compositionally biased region" description="Low complexity" evidence="4">
    <location>
        <begin position="1584"/>
        <end position="1596"/>
    </location>
</feature>
<feature type="compositionally biased region" description="Basic and acidic residues" evidence="4">
    <location>
        <begin position="1505"/>
        <end position="1521"/>
    </location>
</feature>
<feature type="compositionally biased region" description="Basic and acidic residues" evidence="4">
    <location>
        <begin position="1252"/>
        <end position="1264"/>
    </location>
</feature>
<feature type="region of interest" description="Disordered" evidence="4">
    <location>
        <begin position="385"/>
        <end position="429"/>
    </location>
</feature>
<dbReference type="GeneID" id="101856241"/>
<feature type="compositionally biased region" description="Basic and acidic residues" evidence="4">
    <location>
        <begin position="1194"/>
        <end position="1207"/>
    </location>
</feature>
<feature type="compositionally biased region" description="Polar residues" evidence="4">
    <location>
        <begin position="1561"/>
        <end position="1583"/>
    </location>
</feature>
<name>A0ABM0JEZ1_APLCA</name>
<feature type="compositionally biased region" description="Basic and acidic residues" evidence="4">
    <location>
        <begin position="682"/>
        <end position="696"/>
    </location>
</feature>
<feature type="region of interest" description="Disordered" evidence="4">
    <location>
        <begin position="1561"/>
        <end position="1608"/>
    </location>
</feature>
<evidence type="ECO:0000256" key="1">
    <source>
        <dbReference type="ARBA" id="ARBA00004300"/>
    </source>
</evidence>
<feature type="compositionally biased region" description="Basic and acidic residues" evidence="4">
    <location>
        <begin position="1034"/>
        <end position="1050"/>
    </location>
</feature>
<feature type="compositionally biased region" description="Basic residues" evidence="4">
    <location>
        <begin position="1424"/>
        <end position="1433"/>
    </location>
</feature>